<evidence type="ECO:0000313" key="4">
    <source>
        <dbReference type="Proteomes" id="UP000054007"/>
    </source>
</evidence>
<evidence type="ECO:0000256" key="1">
    <source>
        <dbReference type="SAM" id="MobiDB-lite"/>
    </source>
</evidence>
<dbReference type="InterPro" id="IPR011333">
    <property type="entry name" value="SKP1/BTB/POZ_sf"/>
</dbReference>
<reference evidence="3 4" key="1">
    <citation type="journal article" date="2015" name="Fungal Genet. Biol.">
        <title>Evolution of novel wood decay mechanisms in Agaricales revealed by the genome sequences of Fistulina hepatica and Cylindrobasidium torrendii.</title>
        <authorList>
            <person name="Floudas D."/>
            <person name="Held B.W."/>
            <person name="Riley R."/>
            <person name="Nagy L.G."/>
            <person name="Koehler G."/>
            <person name="Ransdell A.S."/>
            <person name="Younus H."/>
            <person name="Chow J."/>
            <person name="Chiniquy J."/>
            <person name="Lipzen A."/>
            <person name="Tritt A."/>
            <person name="Sun H."/>
            <person name="Haridas S."/>
            <person name="LaButti K."/>
            <person name="Ohm R.A."/>
            <person name="Kues U."/>
            <person name="Blanchette R.A."/>
            <person name="Grigoriev I.V."/>
            <person name="Minto R.E."/>
            <person name="Hibbett D.S."/>
        </authorList>
    </citation>
    <scope>NUCLEOTIDE SEQUENCE [LARGE SCALE GENOMIC DNA]</scope>
    <source>
        <strain evidence="3 4">FP15055 ss-10</strain>
    </source>
</reference>
<dbReference type="CDD" id="cd18186">
    <property type="entry name" value="BTB_POZ_ZBTB_KLHL-like"/>
    <property type="match status" value="1"/>
</dbReference>
<evidence type="ECO:0000259" key="2">
    <source>
        <dbReference type="PROSITE" id="PS50097"/>
    </source>
</evidence>
<feature type="domain" description="BTB" evidence="2">
    <location>
        <begin position="204"/>
        <end position="276"/>
    </location>
</feature>
<dbReference type="OrthoDB" id="2746456at2759"/>
<feature type="compositionally biased region" description="Pro residues" evidence="1">
    <location>
        <begin position="45"/>
        <end position="64"/>
    </location>
</feature>
<dbReference type="Gene3D" id="3.30.710.10">
    <property type="entry name" value="Potassium Channel Kv1.1, Chain A"/>
    <property type="match status" value="1"/>
</dbReference>
<accession>A0A0D7B9T6</accession>
<protein>
    <recommendedName>
        <fullName evidence="2">BTB domain-containing protein</fullName>
    </recommendedName>
</protein>
<dbReference type="SUPFAM" id="SSF54695">
    <property type="entry name" value="POZ domain"/>
    <property type="match status" value="1"/>
</dbReference>
<feature type="compositionally biased region" description="Polar residues" evidence="1">
    <location>
        <begin position="87"/>
        <end position="96"/>
    </location>
</feature>
<dbReference type="InterPro" id="IPR000210">
    <property type="entry name" value="BTB/POZ_dom"/>
</dbReference>
<feature type="compositionally biased region" description="Polar residues" evidence="1">
    <location>
        <begin position="104"/>
        <end position="126"/>
    </location>
</feature>
<organism evidence="3 4">
    <name type="scientific">Cylindrobasidium torrendii FP15055 ss-10</name>
    <dbReference type="NCBI Taxonomy" id="1314674"/>
    <lineage>
        <taxon>Eukaryota</taxon>
        <taxon>Fungi</taxon>
        <taxon>Dikarya</taxon>
        <taxon>Basidiomycota</taxon>
        <taxon>Agaricomycotina</taxon>
        <taxon>Agaricomycetes</taxon>
        <taxon>Agaricomycetidae</taxon>
        <taxon>Agaricales</taxon>
        <taxon>Marasmiineae</taxon>
        <taxon>Physalacriaceae</taxon>
        <taxon>Cylindrobasidium</taxon>
    </lineage>
</organism>
<dbReference type="AlphaFoldDB" id="A0A0D7B9T6"/>
<dbReference type="PROSITE" id="PS50097">
    <property type="entry name" value="BTB"/>
    <property type="match status" value="1"/>
</dbReference>
<feature type="compositionally biased region" description="Polar residues" evidence="1">
    <location>
        <begin position="7"/>
        <end position="19"/>
    </location>
</feature>
<dbReference type="Pfam" id="PF00651">
    <property type="entry name" value="BTB"/>
    <property type="match status" value="1"/>
</dbReference>
<gene>
    <name evidence="3" type="ORF">CYLTODRAFT_491082</name>
</gene>
<dbReference type="EMBL" id="KN880540">
    <property type="protein sequence ID" value="KIY66924.1"/>
    <property type="molecule type" value="Genomic_DNA"/>
</dbReference>
<sequence length="471" mass="52130">MSEPQADPTNKPENASQEQPVAGPSNPALSTPPIAAADANIPEQPSQPAPKTPGPTPSQFPVSPPQSVLTPSPPSDDEDEDLPDSAQLLSQSTQNKTPRRNSTPKKMNSSLIRPRPLTSTTATIKSSPIVKTEQASQSPVKPPPEVIDLSLDPSPPNSRASTPQPPSQSLRKRKASRPSGSFSTPRSKRARNETYHEDHLALDGNIIIVVGLKKFRLHRSVLAEQSTYLKKEVFPREPDDTEDKIPLYRIKVPNLTAQNFAALLNAIKNAISFADEEPEFDQIASILEASHALKCNKFYRWATRRFEKMWPQAVDEIIQAPCPNAAATISLARTCKLPVSVQKCAMYELVRRRVDYSDRLSKEDLQRLNEVQGRLTSEWACRIAIAVDKNFVACGTEGCVSAQPLAHHDMVVGSGIREEYFFDPVCGLEALSKADWKGKGWCEACVLQRQNVWRKSKERLWKDLDGFFGLA</sequence>
<name>A0A0D7B9T6_9AGAR</name>
<evidence type="ECO:0000313" key="3">
    <source>
        <dbReference type="EMBL" id="KIY66924.1"/>
    </source>
</evidence>
<keyword evidence="4" id="KW-1185">Reference proteome</keyword>
<dbReference type="Proteomes" id="UP000054007">
    <property type="component" value="Unassembled WGS sequence"/>
</dbReference>
<proteinExistence type="predicted"/>
<feature type="region of interest" description="Disordered" evidence="1">
    <location>
        <begin position="1"/>
        <end position="195"/>
    </location>
</feature>